<proteinExistence type="predicted"/>
<name>A0A378ID15_9GAMM</name>
<evidence type="ECO:0000313" key="2">
    <source>
        <dbReference type="Proteomes" id="UP000255066"/>
    </source>
</evidence>
<dbReference type="Proteomes" id="UP000255066">
    <property type="component" value="Unassembled WGS sequence"/>
</dbReference>
<dbReference type="EMBL" id="UGNW01000001">
    <property type="protein sequence ID" value="STX32826.1"/>
    <property type="molecule type" value="Genomic_DNA"/>
</dbReference>
<sequence>MELNSAIGLIEATTSVAGSRVIVKSGVCPLGGHSV</sequence>
<accession>A0A378ID15</accession>
<reference evidence="1 2" key="1">
    <citation type="submission" date="2018-06" db="EMBL/GenBank/DDBJ databases">
        <authorList>
            <consortium name="Pathogen Informatics"/>
            <person name="Doyle S."/>
        </authorList>
    </citation>
    <scope>NUCLEOTIDE SEQUENCE [LARGE SCALE GENOMIC DNA]</scope>
    <source>
        <strain evidence="1 2">NCTC12437</strain>
    </source>
</reference>
<dbReference type="AlphaFoldDB" id="A0A378ID15"/>
<protein>
    <submittedName>
        <fullName evidence="1">Uncharacterized protein</fullName>
    </submittedName>
</protein>
<gene>
    <name evidence="1" type="ORF">NCTC12437_02625</name>
</gene>
<organism evidence="1 2">
    <name type="scientific">Legionella birminghamensis</name>
    <dbReference type="NCBI Taxonomy" id="28083"/>
    <lineage>
        <taxon>Bacteria</taxon>
        <taxon>Pseudomonadati</taxon>
        <taxon>Pseudomonadota</taxon>
        <taxon>Gammaproteobacteria</taxon>
        <taxon>Legionellales</taxon>
        <taxon>Legionellaceae</taxon>
        <taxon>Legionella</taxon>
    </lineage>
</organism>
<evidence type="ECO:0000313" key="1">
    <source>
        <dbReference type="EMBL" id="STX32826.1"/>
    </source>
</evidence>